<feature type="transmembrane region" description="Helical" evidence="1">
    <location>
        <begin position="32"/>
        <end position="53"/>
    </location>
</feature>
<dbReference type="GeneID" id="38144551"/>
<keyword evidence="1" id="KW-0812">Transmembrane</keyword>
<dbReference type="RefSeq" id="XP_026624157.1">
    <property type="nucleotide sequence ID" value="XM_026776195.1"/>
</dbReference>
<dbReference type="AlphaFoldDB" id="A0A3F3PW70"/>
<dbReference type="Proteomes" id="UP000253729">
    <property type="component" value="Unassembled WGS sequence"/>
</dbReference>
<evidence type="ECO:0000256" key="1">
    <source>
        <dbReference type="SAM" id="Phobius"/>
    </source>
</evidence>
<keyword evidence="1" id="KW-0472">Membrane</keyword>
<evidence type="ECO:0000313" key="2">
    <source>
        <dbReference type="EMBL" id="RDH31135.1"/>
    </source>
</evidence>
<proteinExistence type="predicted"/>
<accession>A0A3F3PW70</accession>
<name>A0A3F3PW70_9EURO</name>
<keyword evidence="1" id="KW-1133">Transmembrane helix</keyword>
<organism evidence="2 3">
    <name type="scientific">Aspergillus welwitschiae</name>
    <dbReference type="NCBI Taxonomy" id="1341132"/>
    <lineage>
        <taxon>Eukaryota</taxon>
        <taxon>Fungi</taxon>
        <taxon>Dikarya</taxon>
        <taxon>Ascomycota</taxon>
        <taxon>Pezizomycotina</taxon>
        <taxon>Eurotiomycetes</taxon>
        <taxon>Eurotiomycetidae</taxon>
        <taxon>Eurotiales</taxon>
        <taxon>Aspergillaceae</taxon>
        <taxon>Aspergillus</taxon>
        <taxon>Aspergillus subgen. Circumdati</taxon>
    </lineage>
</organism>
<reference evidence="2 3" key="1">
    <citation type="submission" date="2018-07" db="EMBL/GenBank/DDBJ databases">
        <title>The genomes of Aspergillus section Nigri reveals drivers in fungal speciation.</title>
        <authorList>
            <consortium name="DOE Joint Genome Institute"/>
            <person name="Vesth T.C."/>
            <person name="Nybo J."/>
            <person name="Theobald S."/>
            <person name="Brandl J."/>
            <person name="Frisvad J.C."/>
            <person name="Nielsen K.F."/>
            <person name="Lyhne E.K."/>
            <person name="Kogle M.E."/>
            <person name="Kuo A."/>
            <person name="Riley R."/>
            <person name="Clum A."/>
            <person name="Nolan M."/>
            <person name="Lipzen A."/>
            <person name="Salamov A."/>
            <person name="Henrissat B."/>
            <person name="Wiebenga A."/>
            <person name="De vries R.P."/>
            <person name="Grigoriev I.V."/>
            <person name="Mortensen U.H."/>
            <person name="Andersen M.R."/>
            <person name="Baker S.E."/>
        </authorList>
    </citation>
    <scope>NUCLEOTIDE SEQUENCE [LARGE SCALE GENOMIC DNA]</scope>
    <source>
        <strain evidence="2 3">CBS 139.54b</strain>
    </source>
</reference>
<keyword evidence="3" id="KW-1185">Reference proteome</keyword>
<dbReference type="EMBL" id="KZ852056">
    <property type="protein sequence ID" value="RDH31135.1"/>
    <property type="molecule type" value="Genomic_DNA"/>
</dbReference>
<evidence type="ECO:0000313" key="3">
    <source>
        <dbReference type="Proteomes" id="UP000253729"/>
    </source>
</evidence>
<gene>
    <name evidence="2" type="ORF">BDQ94DRAFT_62138</name>
</gene>
<sequence length="131" mass="14772">MGSLQYTSNIIAGDGDGAIYLVSGVKGFYNEYYCIIPMLNGGSTLYSVLLVLLDKRTKSNLGLNEGNTTVFLIETMFHGICLLPQYIFRHPGMHRIYYDDPSYHIIPIISRARFQGLHIQKLLLPLTTSLR</sequence>
<protein>
    <submittedName>
        <fullName evidence="2">Uncharacterized protein</fullName>
    </submittedName>
</protein>